<keyword evidence="3" id="KW-1185">Reference proteome</keyword>
<feature type="compositionally biased region" description="Basic and acidic residues" evidence="1">
    <location>
        <begin position="439"/>
        <end position="456"/>
    </location>
</feature>
<dbReference type="OrthoDB" id="3230530at2759"/>
<evidence type="ECO:0000313" key="3">
    <source>
        <dbReference type="Proteomes" id="UP000305067"/>
    </source>
</evidence>
<feature type="region of interest" description="Disordered" evidence="1">
    <location>
        <begin position="227"/>
        <end position="250"/>
    </location>
</feature>
<feature type="compositionally biased region" description="Basic residues" evidence="1">
    <location>
        <begin position="383"/>
        <end position="400"/>
    </location>
</feature>
<evidence type="ECO:0000256" key="1">
    <source>
        <dbReference type="SAM" id="MobiDB-lite"/>
    </source>
</evidence>
<feature type="region of interest" description="Disordered" evidence="1">
    <location>
        <begin position="363"/>
        <end position="510"/>
    </location>
</feature>
<dbReference type="Proteomes" id="UP000305067">
    <property type="component" value="Unassembled WGS sequence"/>
</dbReference>
<gene>
    <name evidence="2" type="ORF">BDV98DRAFT_599803</name>
</gene>
<feature type="compositionally biased region" description="Polar residues" evidence="1">
    <location>
        <begin position="547"/>
        <end position="556"/>
    </location>
</feature>
<reference evidence="2 3" key="1">
    <citation type="journal article" date="2019" name="Nat. Ecol. Evol.">
        <title>Megaphylogeny resolves global patterns of mushroom evolution.</title>
        <authorList>
            <person name="Varga T."/>
            <person name="Krizsan K."/>
            <person name="Foldi C."/>
            <person name="Dima B."/>
            <person name="Sanchez-Garcia M."/>
            <person name="Sanchez-Ramirez S."/>
            <person name="Szollosi G.J."/>
            <person name="Szarkandi J.G."/>
            <person name="Papp V."/>
            <person name="Albert L."/>
            <person name="Andreopoulos W."/>
            <person name="Angelini C."/>
            <person name="Antonin V."/>
            <person name="Barry K.W."/>
            <person name="Bougher N.L."/>
            <person name="Buchanan P."/>
            <person name="Buyck B."/>
            <person name="Bense V."/>
            <person name="Catcheside P."/>
            <person name="Chovatia M."/>
            <person name="Cooper J."/>
            <person name="Damon W."/>
            <person name="Desjardin D."/>
            <person name="Finy P."/>
            <person name="Geml J."/>
            <person name="Haridas S."/>
            <person name="Hughes K."/>
            <person name="Justo A."/>
            <person name="Karasinski D."/>
            <person name="Kautmanova I."/>
            <person name="Kiss B."/>
            <person name="Kocsube S."/>
            <person name="Kotiranta H."/>
            <person name="LaButti K.M."/>
            <person name="Lechner B.E."/>
            <person name="Liimatainen K."/>
            <person name="Lipzen A."/>
            <person name="Lukacs Z."/>
            <person name="Mihaltcheva S."/>
            <person name="Morgado L.N."/>
            <person name="Niskanen T."/>
            <person name="Noordeloos M.E."/>
            <person name="Ohm R.A."/>
            <person name="Ortiz-Santana B."/>
            <person name="Ovrebo C."/>
            <person name="Racz N."/>
            <person name="Riley R."/>
            <person name="Savchenko A."/>
            <person name="Shiryaev A."/>
            <person name="Soop K."/>
            <person name="Spirin V."/>
            <person name="Szebenyi C."/>
            <person name="Tomsovsky M."/>
            <person name="Tulloss R.E."/>
            <person name="Uehling J."/>
            <person name="Grigoriev I.V."/>
            <person name="Vagvolgyi C."/>
            <person name="Papp T."/>
            <person name="Martin F.M."/>
            <person name="Miettinen O."/>
            <person name="Hibbett D.S."/>
            <person name="Nagy L.G."/>
        </authorList>
    </citation>
    <scope>NUCLEOTIDE SEQUENCE [LARGE SCALE GENOMIC DNA]</scope>
    <source>
        <strain evidence="2 3">CBS 309.79</strain>
    </source>
</reference>
<organism evidence="2 3">
    <name type="scientific">Pterulicium gracile</name>
    <dbReference type="NCBI Taxonomy" id="1884261"/>
    <lineage>
        <taxon>Eukaryota</taxon>
        <taxon>Fungi</taxon>
        <taxon>Dikarya</taxon>
        <taxon>Basidiomycota</taxon>
        <taxon>Agaricomycotina</taxon>
        <taxon>Agaricomycetes</taxon>
        <taxon>Agaricomycetidae</taxon>
        <taxon>Agaricales</taxon>
        <taxon>Pleurotineae</taxon>
        <taxon>Pterulaceae</taxon>
        <taxon>Pterulicium</taxon>
    </lineage>
</organism>
<name>A0A5C3R1L3_9AGAR</name>
<protein>
    <submittedName>
        <fullName evidence="2">Uncharacterized protein</fullName>
    </submittedName>
</protein>
<evidence type="ECO:0000313" key="2">
    <source>
        <dbReference type="EMBL" id="TFL07507.1"/>
    </source>
</evidence>
<dbReference type="AlphaFoldDB" id="A0A5C3R1L3"/>
<dbReference type="EMBL" id="ML178814">
    <property type="protein sequence ID" value="TFL07507.1"/>
    <property type="molecule type" value="Genomic_DNA"/>
</dbReference>
<sequence length="556" mass="60708">MVSFSLLANKANLVSSRYFPYTGLLGLTPINIDGVVKSKLDADAKPLPAISIQVSVKCYEHIVGKVGNIASNVVVDHTQTLWTKPDGVEYDLVSDLELPFHITLPADVGGFSTLSLVEYKCVWRIEAVITHLPITGVGSRILRHFELPFIRHSLPPPPPPPMFPSLLVTIPDASVPPIRCAVELPNYHIGPLDMAPVILRIYPSVDALVVKAASMVIERRLILHHPSRSNNSSESQSQASSSTLALTEPSSAATSTSDLATLTAHPSPAPYSVDTLDKCVVAPIVSTESTGAFTYDQNGSWTKTLTVQWPPLPSSTRWAVGETINSVLGSVRFFVRIKVAAYLPSGSVSFDLPEQEISIVTTNDAQRQSAMTKYEEQLASTSRRQHRSRSKSKSPGLRRQRSNESRPSEAARTHPSSPLPKPPAAKKSSRRPHTSAGPRDQKPFPPDDRLLPREKTASSSSLTTRGQIVHPDGSTRPSTGIACSDPSRFPIDPPLSSPFRPVQTTQYGGNVWDDQLRRHAERKSRRGSDFFTSLFRRKASPPESRPRTANVQGVLS</sequence>
<feature type="compositionally biased region" description="Basic and acidic residues" evidence="1">
    <location>
        <begin position="401"/>
        <end position="412"/>
    </location>
</feature>
<feature type="compositionally biased region" description="Low complexity" evidence="1">
    <location>
        <begin position="229"/>
        <end position="250"/>
    </location>
</feature>
<accession>A0A5C3R1L3</accession>
<feature type="compositionally biased region" description="Polar residues" evidence="1">
    <location>
        <begin position="457"/>
        <end position="466"/>
    </location>
</feature>
<feature type="region of interest" description="Disordered" evidence="1">
    <location>
        <begin position="532"/>
        <end position="556"/>
    </location>
</feature>
<dbReference type="STRING" id="1884261.A0A5C3R1L3"/>
<proteinExistence type="predicted"/>